<dbReference type="SUPFAM" id="SSF55874">
    <property type="entry name" value="ATPase domain of HSP90 chaperone/DNA topoisomerase II/histidine kinase"/>
    <property type="match status" value="1"/>
</dbReference>
<keyword evidence="4" id="KW-0143">Chaperone</keyword>
<evidence type="ECO:0000256" key="2">
    <source>
        <dbReference type="ARBA" id="ARBA00022741"/>
    </source>
</evidence>
<dbReference type="Proteomes" id="UP000238479">
    <property type="component" value="Chromosome 2"/>
</dbReference>
<dbReference type="EMBL" id="PDCK01000040">
    <property type="protein sequence ID" value="PRQ47702.1"/>
    <property type="molecule type" value="Genomic_DNA"/>
</dbReference>
<dbReference type="PRINTS" id="PR00775">
    <property type="entry name" value="HEATSHOCK90"/>
</dbReference>
<sequence>MEALSLSLVLPLYPSSQTPKITYPCNHQIFHLRISGGVSLHKPHALSLSTVSLAFSTASLASLPSLTLRNPNNALNLRSAFVPQNGLRKGFACGGLKWRLETQNRQVTVRCDAAVADTPSEEFQYQAEVNRLMDLIVHSLYSHKKVFLRERVSNASDALDKLRFFECD</sequence>
<dbReference type="Gene3D" id="3.30.565.10">
    <property type="entry name" value="Histidine kinase-like ATPase, C-terminal domain"/>
    <property type="match status" value="1"/>
</dbReference>
<dbReference type="InterPro" id="IPR001404">
    <property type="entry name" value="Hsp90_fam"/>
</dbReference>
<dbReference type="STRING" id="74649.A0A2P6RMP4"/>
<dbReference type="InterPro" id="IPR036890">
    <property type="entry name" value="HATPase_C_sf"/>
</dbReference>
<dbReference type="GO" id="GO:0051082">
    <property type="term" value="F:unfolded protein binding"/>
    <property type="evidence" value="ECO:0007669"/>
    <property type="project" value="InterPro"/>
</dbReference>
<keyword evidence="2" id="KW-0547">Nucleotide-binding</keyword>
<comment type="similarity">
    <text evidence="1">Belongs to the heat shock protein 90 family.</text>
</comment>
<evidence type="ECO:0000256" key="1">
    <source>
        <dbReference type="ARBA" id="ARBA00008239"/>
    </source>
</evidence>
<proteinExistence type="inferred from homology"/>
<accession>A0A2P6RMP4</accession>
<keyword evidence="3" id="KW-0067">ATP-binding</keyword>
<keyword evidence="6" id="KW-1185">Reference proteome</keyword>
<dbReference type="GO" id="GO:0005524">
    <property type="term" value="F:ATP binding"/>
    <property type="evidence" value="ECO:0007669"/>
    <property type="project" value="UniProtKB-KW"/>
</dbReference>
<dbReference type="AlphaFoldDB" id="A0A2P6RMP4"/>
<keyword evidence="5" id="KW-0346">Stress response</keyword>
<evidence type="ECO:0000256" key="4">
    <source>
        <dbReference type="ARBA" id="ARBA00023186"/>
    </source>
</evidence>
<name>A0A2P6RMP4_ROSCH</name>
<dbReference type="GO" id="GO:0016887">
    <property type="term" value="F:ATP hydrolysis activity"/>
    <property type="evidence" value="ECO:0007669"/>
    <property type="project" value="InterPro"/>
</dbReference>
<dbReference type="InterPro" id="IPR020575">
    <property type="entry name" value="Hsp90_N"/>
</dbReference>
<evidence type="ECO:0000256" key="3">
    <source>
        <dbReference type="ARBA" id="ARBA00022840"/>
    </source>
</evidence>
<protein>
    <submittedName>
        <fullName evidence="5">Putative Heat shock protein Hsp90 family</fullName>
    </submittedName>
</protein>
<evidence type="ECO:0000313" key="6">
    <source>
        <dbReference type="Proteomes" id="UP000238479"/>
    </source>
</evidence>
<dbReference type="Gramene" id="PRQ47702">
    <property type="protein sequence ID" value="PRQ47702"/>
    <property type="gene ID" value="RchiOBHm_Chr2g0102611"/>
</dbReference>
<gene>
    <name evidence="5" type="ORF">RchiOBHm_Chr2g0102611</name>
</gene>
<dbReference type="PANTHER" id="PTHR11528">
    <property type="entry name" value="HEAT SHOCK PROTEIN 90 FAMILY MEMBER"/>
    <property type="match status" value="1"/>
</dbReference>
<comment type="caution">
    <text evidence="5">The sequence shown here is derived from an EMBL/GenBank/DDBJ whole genome shotgun (WGS) entry which is preliminary data.</text>
</comment>
<organism evidence="5 6">
    <name type="scientific">Rosa chinensis</name>
    <name type="common">China rose</name>
    <dbReference type="NCBI Taxonomy" id="74649"/>
    <lineage>
        <taxon>Eukaryota</taxon>
        <taxon>Viridiplantae</taxon>
        <taxon>Streptophyta</taxon>
        <taxon>Embryophyta</taxon>
        <taxon>Tracheophyta</taxon>
        <taxon>Spermatophyta</taxon>
        <taxon>Magnoliopsida</taxon>
        <taxon>eudicotyledons</taxon>
        <taxon>Gunneridae</taxon>
        <taxon>Pentapetalae</taxon>
        <taxon>rosids</taxon>
        <taxon>fabids</taxon>
        <taxon>Rosales</taxon>
        <taxon>Rosaceae</taxon>
        <taxon>Rosoideae</taxon>
        <taxon>Rosoideae incertae sedis</taxon>
        <taxon>Rosa</taxon>
    </lineage>
</organism>
<reference evidence="5 6" key="1">
    <citation type="journal article" date="2018" name="Nat. Genet.">
        <title>The Rosa genome provides new insights in the design of modern roses.</title>
        <authorList>
            <person name="Bendahmane M."/>
        </authorList>
    </citation>
    <scope>NUCLEOTIDE SEQUENCE [LARGE SCALE GENOMIC DNA]</scope>
    <source>
        <strain evidence="6">cv. Old Blush</strain>
    </source>
</reference>
<dbReference type="GO" id="GO:0140662">
    <property type="term" value="F:ATP-dependent protein folding chaperone"/>
    <property type="evidence" value="ECO:0007669"/>
    <property type="project" value="InterPro"/>
</dbReference>
<evidence type="ECO:0000313" key="5">
    <source>
        <dbReference type="EMBL" id="PRQ47702.1"/>
    </source>
</evidence>